<evidence type="ECO:0000259" key="2">
    <source>
        <dbReference type="PROSITE" id="PS51898"/>
    </source>
</evidence>
<dbReference type="GO" id="GO:0015074">
    <property type="term" value="P:DNA integration"/>
    <property type="evidence" value="ECO:0007669"/>
    <property type="project" value="InterPro"/>
</dbReference>
<dbReference type="EMBL" id="CADCTR010002788">
    <property type="protein sequence ID" value="CAA9369361.1"/>
    <property type="molecule type" value="Genomic_DNA"/>
</dbReference>
<dbReference type="GO" id="GO:0006310">
    <property type="term" value="P:DNA recombination"/>
    <property type="evidence" value="ECO:0007669"/>
    <property type="project" value="UniProtKB-KW"/>
</dbReference>
<dbReference type="SUPFAM" id="SSF56349">
    <property type="entry name" value="DNA breaking-rejoining enzymes"/>
    <property type="match status" value="1"/>
</dbReference>
<protein>
    <recommendedName>
        <fullName evidence="2">Tyr recombinase domain-containing protein</fullName>
    </recommendedName>
</protein>
<dbReference type="InterPro" id="IPR013762">
    <property type="entry name" value="Integrase-like_cat_sf"/>
</dbReference>
<evidence type="ECO:0000256" key="1">
    <source>
        <dbReference type="ARBA" id="ARBA00023172"/>
    </source>
</evidence>
<sequence length="62" mass="6604">MGVSGQVLRHTFATAQFARGGPPKIVQSLLGYSSILQTMGTYSHLFDDVDDDEVGGLDEAFG</sequence>
<dbReference type="PROSITE" id="PS51898">
    <property type="entry name" value="TYR_RECOMBINASE"/>
    <property type="match status" value="1"/>
</dbReference>
<gene>
    <name evidence="3" type="ORF">AVDCRST_MAG93-8278</name>
</gene>
<accession>A0A6J4MUP9</accession>
<dbReference type="Gene3D" id="1.10.443.10">
    <property type="entry name" value="Intergrase catalytic core"/>
    <property type="match status" value="1"/>
</dbReference>
<evidence type="ECO:0000313" key="3">
    <source>
        <dbReference type="EMBL" id="CAA9369361.1"/>
    </source>
</evidence>
<feature type="domain" description="Tyr recombinase" evidence="2">
    <location>
        <begin position="1"/>
        <end position="56"/>
    </location>
</feature>
<name>A0A6J4MUP9_9CHLR</name>
<keyword evidence="1" id="KW-0233">DNA recombination</keyword>
<reference evidence="3" key="1">
    <citation type="submission" date="2020-02" db="EMBL/GenBank/DDBJ databases">
        <authorList>
            <person name="Meier V. D."/>
        </authorList>
    </citation>
    <scope>NUCLEOTIDE SEQUENCE</scope>
    <source>
        <strain evidence="3">AVDCRST_MAG93</strain>
    </source>
</reference>
<dbReference type="InterPro" id="IPR011010">
    <property type="entry name" value="DNA_brk_join_enz"/>
</dbReference>
<organism evidence="3">
    <name type="scientific">uncultured Chloroflexia bacterium</name>
    <dbReference type="NCBI Taxonomy" id="1672391"/>
    <lineage>
        <taxon>Bacteria</taxon>
        <taxon>Bacillati</taxon>
        <taxon>Chloroflexota</taxon>
        <taxon>Chloroflexia</taxon>
        <taxon>environmental samples</taxon>
    </lineage>
</organism>
<dbReference type="AlphaFoldDB" id="A0A6J4MUP9"/>
<proteinExistence type="predicted"/>
<dbReference type="Pfam" id="PF00589">
    <property type="entry name" value="Phage_integrase"/>
    <property type="match status" value="1"/>
</dbReference>
<dbReference type="InterPro" id="IPR002104">
    <property type="entry name" value="Integrase_catalytic"/>
</dbReference>
<dbReference type="GO" id="GO:0003677">
    <property type="term" value="F:DNA binding"/>
    <property type="evidence" value="ECO:0007669"/>
    <property type="project" value="InterPro"/>
</dbReference>